<evidence type="ECO:0000313" key="3">
    <source>
        <dbReference type="EMBL" id="GBO02967.1"/>
    </source>
</evidence>
<gene>
    <name evidence="2" type="ORF">AVEN_66989_1</name>
    <name evidence="3" type="ORF">AVEN_72956_1</name>
</gene>
<dbReference type="EMBL" id="BGPR01030438">
    <property type="protein sequence ID" value="GBO02967.1"/>
    <property type="molecule type" value="Genomic_DNA"/>
</dbReference>
<evidence type="ECO:0000313" key="4">
    <source>
        <dbReference type="Proteomes" id="UP000499080"/>
    </source>
</evidence>
<keyword evidence="4" id="KW-1185">Reference proteome</keyword>
<dbReference type="Proteomes" id="UP000499080">
    <property type="component" value="Unassembled WGS sequence"/>
</dbReference>
<name>A0A4Y2TU95_ARAVE</name>
<proteinExistence type="predicted"/>
<comment type="caution">
    <text evidence="3">The sequence shown here is derived from an EMBL/GenBank/DDBJ whole genome shotgun (WGS) entry which is preliminary data.</text>
</comment>
<feature type="region of interest" description="Disordered" evidence="1">
    <location>
        <begin position="77"/>
        <end position="99"/>
    </location>
</feature>
<accession>A0A4Y2TU95</accession>
<reference evidence="3 4" key="1">
    <citation type="journal article" date="2019" name="Sci. Rep.">
        <title>Orb-weaving spider Araneus ventricosus genome elucidates the spidroin gene catalogue.</title>
        <authorList>
            <person name="Kono N."/>
            <person name="Nakamura H."/>
            <person name="Ohtoshi R."/>
            <person name="Moran D.A.P."/>
            <person name="Shinohara A."/>
            <person name="Yoshida Y."/>
            <person name="Fujiwara M."/>
            <person name="Mori M."/>
            <person name="Tomita M."/>
            <person name="Arakawa K."/>
        </authorList>
    </citation>
    <scope>NUCLEOTIDE SEQUENCE [LARGE SCALE GENOMIC DNA]</scope>
</reference>
<evidence type="ECO:0000256" key="1">
    <source>
        <dbReference type="SAM" id="MobiDB-lite"/>
    </source>
</evidence>
<organism evidence="3 4">
    <name type="scientific">Araneus ventricosus</name>
    <name type="common">Orbweaver spider</name>
    <name type="synonym">Epeira ventricosa</name>
    <dbReference type="NCBI Taxonomy" id="182803"/>
    <lineage>
        <taxon>Eukaryota</taxon>
        <taxon>Metazoa</taxon>
        <taxon>Ecdysozoa</taxon>
        <taxon>Arthropoda</taxon>
        <taxon>Chelicerata</taxon>
        <taxon>Arachnida</taxon>
        <taxon>Araneae</taxon>
        <taxon>Araneomorphae</taxon>
        <taxon>Entelegynae</taxon>
        <taxon>Araneoidea</taxon>
        <taxon>Araneidae</taxon>
        <taxon>Araneus</taxon>
    </lineage>
</organism>
<evidence type="ECO:0000313" key="2">
    <source>
        <dbReference type="EMBL" id="GBO02754.1"/>
    </source>
</evidence>
<protein>
    <submittedName>
        <fullName evidence="3">Uncharacterized protein</fullName>
    </submittedName>
</protein>
<dbReference type="AlphaFoldDB" id="A0A4Y2TU95"/>
<sequence length="99" mass="11129">MDFICNSCEEFEVLEKTVEWKKLREKRPSLAMDVLTGLVKSKDKKLRSYNHGKSLPSNAGLMVGKRVLQGEAWSDLSDSRGTHDLGDHFGDKFGDLGDK</sequence>
<dbReference type="EMBL" id="BGPR01030318">
    <property type="protein sequence ID" value="GBO02754.1"/>
    <property type="molecule type" value="Genomic_DNA"/>
</dbReference>